<dbReference type="Proteomes" id="UP001596388">
    <property type="component" value="Unassembled WGS sequence"/>
</dbReference>
<proteinExistence type="predicted"/>
<gene>
    <name evidence="3" type="ORF">ACFQKD_10150</name>
</gene>
<sequence length="104" mass="10470">MNHARLMSTTDRTPSVPVPSAPNATVPDALGSRVTAAASTVARGATQAGQATAFWAAALLPLTYLPMLASGGVSARPLLFAGLLAAHVAALVLGRDHATGDDPR</sequence>
<feature type="transmembrane region" description="Helical" evidence="2">
    <location>
        <begin position="52"/>
        <end position="69"/>
    </location>
</feature>
<accession>A0ABD5WWJ7</accession>
<evidence type="ECO:0000256" key="1">
    <source>
        <dbReference type="SAM" id="MobiDB-lite"/>
    </source>
</evidence>
<feature type="region of interest" description="Disordered" evidence="1">
    <location>
        <begin position="1"/>
        <end position="27"/>
    </location>
</feature>
<keyword evidence="2" id="KW-1133">Transmembrane helix</keyword>
<organism evidence="3 4">
    <name type="scientific">Halobaculum marinum</name>
    <dbReference type="NCBI Taxonomy" id="3031996"/>
    <lineage>
        <taxon>Archaea</taxon>
        <taxon>Methanobacteriati</taxon>
        <taxon>Methanobacteriota</taxon>
        <taxon>Stenosarchaea group</taxon>
        <taxon>Halobacteria</taxon>
        <taxon>Halobacteriales</taxon>
        <taxon>Haloferacaceae</taxon>
        <taxon>Halobaculum</taxon>
    </lineage>
</organism>
<evidence type="ECO:0000256" key="2">
    <source>
        <dbReference type="SAM" id="Phobius"/>
    </source>
</evidence>
<comment type="caution">
    <text evidence="3">The sequence shown here is derived from an EMBL/GenBank/DDBJ whole genome shotgun (WGS) entry which is preliminary data.</text>
</comment>
<keyword evidence="2" id="KW-0472">Membrane</keyword>
<protein>
    <submittedName>
        <fullName evidence="3">Uncharacterized protein</fullName>
    </submittedName>
</protein>
<feature type="transmembrane region" description="Helical" evidence="2">
    <location>
        <begin position="75"/>
        <end position="94"/>
    </location>
</feature>
<evidence type="ECO:0000313" key="4">
    <source>
        <dbReference type="Proteomes" id="UP001596388"/>
    </source>
</evidence>
<keyword evidence="4" id="KW-1185">Reference proteome</keyword>
<name>A0ABD5WWJ7_9EURY</name>
<dbReference type="InterPro" id="IPR058341">
    <property type="entry name" value="DUF8028"/>
</dbReference>
<reference evidence="3 4" key="1">
    <citation type="journal article" date="2019" name="Int. J. Syst. Evol. Microbiol.">
        <title>The Global Catalogue of Microorganisms (GCM) 10K type strain sequencing project: providing services to taxonomists for standard genome sequencing and annotation.</title>
        <authorList>
            <consortium name="The Broad Institute Genomics Platform"/>
            <consortium name="The Broad Institute Genome Sequencing Center for Infectious Disease"/>
            <person name="Wu L."/>
            <person name="Ma J."/>
        </authorList>
    </citation>
    <scope>NUCLEOTIDE SEQUENCE [LARGE SCALE GENOMIC DNA]</scope>
    <source>
        <strain evidence="3 4">DT55</strain>
    </source>
</reference>
<dbReference type="GeneID" id="79271425"/>
<dbReference type="Pfam" id="PF26071">
    <property type="entry name" value="DUF8028"/>
    <property type="match status" value="1"/>
</dbReference>
<dbReference type="EMBL" id="JBHTAG010000003">
    <property type="protein sequence ID" value="MFC7097666.1"/>
    <property type="molecule type" value="Genomic_DNA"/>
</dbReference>
<dbReference type="RefSeq" id="WP_276237841.1">
    <property type="nucleotide sequence ID" value="NZ_CP119989.1"/>
</dbReference>
<evidence type="ECO:0000313" key="3">
    <source>
        <dbReference type="EMBL" id="MFC7097666.1"/>
    </source>
</evidence>
<keyword evidence="2" id="KW-0812">Transmembrane</keyword>
<dbReference type="AlphaFoldDB" id="A0ABD5WWJ7"/>